<comment type="similarity">
    <text evidence="3">Belongs to the protein kinase superfamily. CAMK Ser/Thr protein kinase family.</text>
</comment>
<feature type="domain" description="Ig-like" evidence="10">
    <location>
        <begin position="1317"/>
        <end position="1401"/>
    </location>
</feature>
<feature type="domain" description="Ig-like" evidence="10">
    <location>
        <begin position="694"/>
        <end position="778"/>
    </location>
</feature>
<dbReference type="GO" id="GO:0005634">
    <property type="term" value="C:nucleus"/>
    <property type="evidence" value="ECO:0007669"/>
    <property type="project" value="UniProtKB-SubCell"/>
</dbReference>
<keyword evidence="9" id="KW-0393">Immunoglobulin domain</keyword>
<dbReference type="InterPro" id="IPR013106">
    <property type="entry name" value="Ig_V-set"/>
</dbReference>
<dbReference type="FunFam" id="2.60.40.10:FF:000211">
    <property type="entry name" value="Obscurin-like protein 1"/>
    <property type="match status" value="2"/>
</dbReference>
<evidence type="ECO:0000256" key="6">
    <source>
        <dbReference type="ARBA" id="ARBA00022737"/>
    </source>
</evidence>
<accession>S4RZ46</accession>
<dbReference type="InterPro" id="IPR052385">
    <property type="entry name" value="Obscurin/Obscurin-like_Reg"/>
</dbReference>
<dbReference type="PANTHER" id="PTHR35971">
    <property type="entry name" value="SI:DKEY-31G6.6"/>
    <property type="match status" value="1"/>
</dbReference>
<feature type="domain" description="Ig-like" evidence="10">
    <location>
        <begin position="1139"/>
        <end position="1223"/>
    </location>
</feature>
<keyword evidence="4" id="KW-0963">Cytoplasm</keyword>
<feature type="domain" description="Ig-like" evidence="10">
    <location>
        <begin position="1"/>
        <end position="57"/>
    </location>
</feature>
<dbReference type="Ensembl" id="ENSPMAT00000010533.1">
    <property type="protein sequence ID" value="ENSPMAP00000010487.1"/>
    <property type="gene ID" value="ENSPMAG00000009530.1"/>
</dbReference>
<dbReference type="FunFam" id="2.60.40.10:FF:000050">
    <property type="entry name" value="Titin isoform B"/>
    <property type="match status" value="1"/>
</dbReference>
<feature type="domain" description="Ig-like" evidence="10">
    <location>
        <begin position="1050"/>
        <end position="1134"/>
    </location>
</feature>
<evidence type="ECO:0000256" key="3">
    <source>
        <dbReference type="ARBA" id="ARBA00006692"/>
    </source>
</evidence>
<keyword evidence="8" id="KW-0539">Nucleus</keyword>
<evidence type="ECO:0000313" key="11">
    <source>
        <dbReference type="Ensembl" id="ENSPMAP00000010487.1"/>
    </source>
</evidence>
<dbReference type="InterPro" id="IPR036179">
    <property type="entry name" value="Ig-like_dom_sf"/>
</dbReference>
<evidence type="ECO:0000256" key="1">
    <source>
        <dbReference type="ARBA" id="ARBA00004123"/>
    </source>
</evidence>
<sequence length="1848" mass="202336">AWKKDSTLLHPSNKYEIKQEGKIAKLVIHDVELGDAGEYGCETRDDHTCAVLKVKVLNVKDHCKCLENLKSCGKRTPLYSIPAINMRKQVVWKKDSTLLQPSDKYEIKQEGKIAKLIIHDVEPGDAGEYGCETRDDHTCAVLKVKPSDKYEIKQEGKIAKLIIHDVEPGDAGKYDCDTGDDHTSAVLNVKVWKKDPNLLHPSDKYEIKQEGKIAKLIIHDVEPGDAGKYDCDTGDDHTSAVLNVKGRQCIHPLIPIHTFTLYVHFYSTVTPVLIKEHLEVAWKKDSTLLHPSDKYEIKQEGKIAKLIIHDVEPGDAGGYVCDTGDDHTCAVLKVKGMWNLEMQGNMVVTLEMTTLVQFSKSKDHCKCLENLTVVWKKDSTLLHPSDKYEIKQEGKIATLIIHDVEPGDAGEYGCDTGDDHTCAVLKVKGVAWKKDSTLLQPSDKYEIKQEGKIEVVWKKDSTLLHPSDKYEIKQEGKIVKLIIHDVEPGDAGKYGCDTRDDHTCAVLKVKVAWKKYSTLLQPSVAWKKDSTLLHPSDKYEIKVVWKKDSNLLHPSDKYEIKQEGKIAKLIIHDVEPGDAGKYDCDTGDDHTSAVLNVKGRSFGKRTPLYSIPAINIKQEGIIAKLIIHDVEPGDAVAWKKDSTLLHPSDKYEIKQEGKIATLIIHDTEPGDAGKYDCDTGDDHTSAVLIVKEAPVLIREALRDQEALEFETLTLICRLSKPNAPLAWQMGSSILRSGEKYSLVQEGDVAKLTIYNLQMSDAGDYECDTGDDRTIATITVKGTRIIHLIYFHLKAACDDDEQLIHFEMASVAKELVWEKDCTVLRPSDKYEMGHEGNVAMLIVHDVQMDDAGEYRCDTGDENTFASLTVKEKPAVFTKGLEDVSVEERGDAVLLCELSKEGAPVSWLKDGRALGPDGRHEMSQEGRTARFVLHGLSLQDSGRYSCGTGHDVTAATLTVTENEYSVLREYRTTNKQINLVSHLCIIRAEPDICVEWWLGESPVRNNELNELFVDGREHTLILNNLTLQDSGTIRFQAGNAISTATLTVTKLPVRVVRPLQDVEVEEEQAVILECELSEEAADVAWRKDGHELEAGGCVAAGRDGNLVTLVVRAARPQDSGVYSCEAGAASSSATVHVRDLPVQVLEPLSDVTATEGGEASLRCSLSKPGTEVAWTKDSRPVRPGEKYDVGSEGLSVWLAVRALRLDDAGSYVCHVGDLQTTAILTVQEKPAVFTKGLEDVSVEERGDAVLLCELSKEGAPVSWLKDGRALGPDGRHEMSQEGRTARLVLHGLSLQDSGRYSCGTGHDVTAATLTVTELPVRVVQPLQDVEVEEEQAVILECELSEEAADVAWRKDGRELEAGGRVAAGRDGNLVTLIVRAARPQDSGVYSCEAGAASSSATVHVRELPLQILEPLIDQEATEGESARLSCRLSKPHASVAWSRGSQPLRDGDKFEPRADGHTAVLVIRDVGPDDAGTYTCRAGEQESAARLFVLATEKPAVFTKGLEDVSVEERGDAVLLCELSKEGAPVSWLKDGRALGPDGRHEMSQEGRTARFVLHGLSLQDSGRYSCGTGHDVTAATLTVTELPLRVVTPLEDVEVMSGEAATFSCELSRLSLSIQWSKDGGELGASDRIRLSLEGSSAVLEIQRAALGDSGVYTCATLDDSSSARLTVSEKVAVFIAPLEDVWVEERSRAVLSCELSRPDVDVVWLRGDVELEASPRASASRDGARAALAIAAVRTDDAGEYSCRTRHDRTAAVLVVTEFAVEITRPPADVEAWEGEAARFSCELSRADVEDAGWWLGEQPLGSNEINEVAASGATHALLLRDLAPHDNGLVTFRAARAQASARL</sequence>
<dbReference type="InterPro" id="IPR007110">
    <property type="entry name" value="Ig-like_dom"/>
</dbReference>
<dbReference type="Gene3D" id="2.60.40.10">
    <property type="entry name" value="Immunoglobulins"/>
    <property type="match status" value="22"/>
</dbReference>
<dbReference type="GO" id="GO:0005737">
    <property type="term" value="C:cytoplasm"/>
    <property type="evidence" value="ECO:0007669"/>
    <property type="project" value="UniProtKB-SubCell"/>
</dbReference>
<dbReference type="InterPro" id="IPR003598">
    <property type="entry name" value="Ig_sub2"/>
</dbReference>
<feature type="domain" description="Ig-like" evidence="10">
    <location>
        <begin position="1673"/>
        <end position="1758"/>
    </location>
</feature>
<feature type="domain" description="Ig-like" evidence="10">
    <location>
        <begin position="466"/>
        <end position="596"/>
    </location>
</feature>
<keyword evidence="7" id="KW-1015">Disulfide bond</keyword>
<dbReference type="SUPFAM" id="SSF48726">
    <property type="entry name" value="Immunoglobulin"/>
    <property type="match status" value="22"/>
</dbReference>
<feature type="domain" description="Ig-like" evidence="10">
    <location>
        <begin position="872"/>
        <end position="956"/>
    </location>
</feature>
<feature type="domain" description="Ig-like" evidence="10">
    <location>
        <begin position="1586"/>
        <end position="1670"/>
    </location>
</feature>
<evidence type="ECO:0000256" key="7">
    <source>
        <dbReference type="ARBA" id="ARBA00023157"/>
    </source>
</evidence>
<comment type="subcellular location">
    <subcellularLocation>
        <location evidence="2">Cytoplasm</location>
    </subcellularLocation>
    <subcellularLocation>
        <location evidence="1">Nucleus</location>
    </subcellularLocation>
</comment>
<dbReference type="InterPro" id="IPR013098">
    <property type="entry name" value="Ig_I-set"/>
</dbReference>
<evidence type="ECO:0000256" key="8">
    <source>
        <dbReference type="ARBA" id="ARBA00023242"/>
    </source>
</evidence>
<name>S4RZ46_PETMA</name>
<dbReference type="FunFam" id="2.60.40.10:FF:001652">
    <property type="entry name" value="Uncharacterized protein"/>
    <property type="match status" value="6"/>
</dbReference>
<feature type="domain" description="Ig-like" evidence="10">
    <location>
        <begin position="1497"/>
        <end position="1581"/>
    </location>
</feature>
<dbReference type="PANTHER" id="PTHR35971:SF5">
    <property type="entry name" value="OBSCURIN LIKE CYTOSKELETAL ADAPTOR 1"/>
    <property type="match status" value="1"/>
</dbReference>
<reference evidence="11" key="2">
    <citation type="submission" date="2025-09" db="UniProtKB">
        <authorList>
            <consortium name="Ensembl"/>
        </authorList>
    </citation>
    <scope>IDENTIFICATION</scope>
</reference>
<dbReference type="InterPro" id="IPR003599">
    <property type="entry name" value="Ig_sub"/>
</dbReference>
<dbReference type="PROSITE" id="PS50835">
    <property type="entry name" value="IG_LIKE"/>
    <property type="match status" value="13"/>
</dbReference>
<feature type="domain" description="Ig-like" evidence="10">
    <location>
        <begin position="1228"/>
        <end position="1312"/>
    </location>
</feature>
<dbReference type="Pfam" id="PF07679">
    <property type="entry name" value="I-set"/>
    <property type="match status" value="21"/>
</dbReference>
<dbReference type="CDD" id="cd00096">
    <property type="entry name" value="Ig"/>
    <property type="match status" value="10"/>
</dbReference>
<dbReference type="InterPro" id="IPR013783">
    <property type="entry name" value="Ig-like_fold"/>
</dbReference>
<dbReference type="SMART" id="SM00409">
    <property type="entry name" value="IG"/>
    <property type="match status" value="20"/>
</dbReference>
<protein>
    <recommendedName>
        <fullName evidence="10">Ig-like domain-containing protein</fullName>
    </recommendedName>
</protein>
<feature type="domain" description="Ig-like" evidence="10">
    <location>
        <begin position="369"/>
        <end position="414"/>
    </location>
</feature>
<proteinExistence type="inferred from homology"/>
<evidence type="ECO:0000256" key="4">
    <source>
        <dbReference type="ARBA" id="ARBA00022490"/>
    </source>
</evidence>
<dbReference type="SMART" id="SM00408">
    <property type="entry name" value="IGc2"/>
    <property type="match status" value="13"/>
</dbReference>
<reference evidence="11" key="1">
    <citation type="submission" date="2025-08" db="UniProtKB">
        <authorList>
            <consortium name="Ensembl"/>
        </authorList>
    </citation>
    <scope>IDENTIFICATION</scope>
</reference>
<organism evidence="11">
    <name type="scientific">Petromyzon marinus</name>
    <name type="common">Sea lamprey</name>
    <dbReference type="NCBI Taxonomy" id="7757"/>
    <lineage>
        <taxon>Eukaryota</taxon>
        <taxon>Metazoa</taxon>
        <taxon>Chordata</taxon>
        <taxon>Craniata</taxon>
        <taxon>Vertebrata</taxon>
        <taxon>Cyclostomata</taxon>
        <taxon>Hyperoartia</taxon>
        <taxon>Petromyzontiformes</taxon>
        <taxon>Petromyzontidae</taxon>
        <taxon>Petromyzon</taxon>
    </lineage>
</organism>
<evidence type="ECO:0000259" key="10">
    <source>
        <dbReference type="PROSITE" id="PS50835"/>
    </source>
</evidence>
<keyword evidence="6" id="KW-0677">Repeat</keyword>
<dbReference type="GeneTree" id="ENSGT00940000154756"/>
<keyword evidence="5" id="KW-0597">Phosphoprotein</keyword>
<feature type="domain" description="Ig-like" evidence="10">
    <location>
        <begin position="1406"/>
        <end position="1490"/>
    </location>
</feature>
<evidence type="ECO:0000256" key="2">
    <source>
        <dbReference type="ARBA" id="ARBA00004496"/>
    </source>
</evidence>
<dbReference type="SMART" id="SM00406">
    <property type="entry name" value="IGv"/>
    <property type="match status" value="8"/>
</dbReference>
<evidence type="ECO:0000256" key="9">
    <source>
        <dbReference type="ARBA" id="ARBA00023319"/>
    </source>
</evidence>
<dbReference type="HOGENOM" id="CLU_000630_0_0_1"/>
<evidence type="ECO:0000256" key="5">
    <source>
        <dbReference type="ARBA" id="ARBA00022553"/>
    </source>
</evidence>